<reference evidence="3 4" key="1">
    <citation type="submission" date="2024-09" db="EMBL/GenBank/DDBJ databases">
        <authorList>
            <person name="Sun Q."/>
            <person name="Mori K."/>
        </authorList>
    </citation>
    <scope>NUCLEOTIDE SEQUENCE [LARGE SCALE GENOMIC DNA]</scope>
    <source>
        <strain evidence="3 4">CGMCC 1.12926</strain>
    </source>
</reference>
<dbReference type="Proteomes" id="UP001589734">
    <property type="component" value="Unassembled WGS sequence"/>
</dbReference>
<evidence type="ECO:0000313" key="3">
    <source>
        <dbReference type="EMBL" id="MFC0076788.1"/>
    </source>
</evidence>
<name>A0ABV6BMW5_9FLAO</name>
<keyword evidence="4" id="KW-1185">Reference proteome</keyword>
<dbReference type="RefSeq" id="WP_379685826.1">
    <property type="nucleotide sequence ID" value="NZ_JBHLYW010000007.1"/>
</dbReference>
<keyword evidence="2" id="KW-0472">Membrane</keyword>
<feature type="coiled-coil region" evidence="1">
    <location>
        <begin position="213"/>
        <end position="255"/>
    </location>
</feature>
<sequence>MTQNIYLLAFGTFGNPYGFRQTFFLGNQNIAKSIKTFDLNTNAIKLFENSILYTIRKESVNGFNAIAYSKYSFAKEKNSDRGGTFIGASILFTNEIAEENLTITKLNQFHEILVRKNIDDKTIMVNHSDDFIVDLPADFDKLSFNLKNIGEPSDFRSSNSNLVVYSRIDDNSLHLNFKKSLELLNNFDTIFFTDNQEIANFTVSKNIYRTTDEERFEDEIQIVREEKKKQRQLVQNDFEKEIAELEESKKASIKTLKDSVDQNLKLHQENGIKLEESKKQITIVENKYLEFSRKIKEAINYIHTDKKIEEIKQFHNENKREFMSFINENVKPQYISSLQSKTASSFRNLPNQDWPQSNNEFHRRRDSEKESSGTYKFLSILFFSLWILTSLYFIFLDEINKLLLGN</sequence>
<protein>
    <submittedName>
        <fullName evidence="3">Uncharacterized protein</fullName>
    </submittedName>
</protein>
<keyword evidence="2" id="KW-1133">Transmembrane helix</keyword>
<evidence type="ECO:0000313" key="4">
    <source>
        <dbReference type="Proteomes" id="UP001589734"/>
    </source>
</evidence>
<accession>A0ABV6BMW5</accession>
<organism evidence="3 4">
    <name type="scientific">Flavobacterium procerum</name>
    <dbReference type="NCBI Taxonomy" id="1455569"/>
    <lineage>
        <taxon>Bacteria</taxon>
        <taxon>Pseudomonadati</taxon>
        <taxon>Bacteroidota</taxon>
        <taxon>Flavobacteriia</taxon>
        <taxon>Flavobacteriales</taxon>
        <taxon>Flavobacteriaceae</taxon>
        <taxon>Flavobacterium</taxon>
    </lineage>
</organism>
<keyword evidence="1" id="KW-0175">Coiled coil</keyword>
<evidence type="ECO:0000256" key="2">
    <source>
        <dbReference type="SAM" id="Phobius"/>
    </source>
</evidence>
<proteinExistence type="predicted"/>
<comment type="caution">
    <text evidence="3">The sequence shown here is derived from an EMBL/GenBank/DDBJ whole genome shotgun (WGS) entry which is preliminary data.</text>
</comment>
<dbReference type="EMBL" id="JBHLYW010000007">
    <property type="protein sequence ID" value="MFC0076788.1"/>
    <property type="molecule type" value="Genomic_DNA"/>
</dbReference>
<gene>
    <name evidence="3" type="ORF">ACFFLS_07040</name>
</gene>
<keyword evidence="2" id="KW-0812">Transmembrane</keyword>
<feature type="transmembrane region" description="Helical" evidence="2">
    <location>
        <begin position="373"/>
        <end position="395"/>
    </location>
</feature>
<evidence type="ECO:0000256" key="1">
    <source>
        <dbReference type="SAM" id="Coils"/>
    </source>
</evidence>